<dbReference type="KEGG" id="bcom:BAUCODRAFT_124989"/>
<sequence>MGRGKSTAEFHPLDNKEPDMAGISKTRRNKKVNNTTSVKATEVKLAATSPDHLYLRQQQLAAIEAWTQGIPKSLKPVQHTDDAIVQAYLEAKLALLQNGAAQDRKSSSATVSSTLS</sequence>
<feature type="compositionally biased region" description="Basic and acidic residues" evidence="1">
    <location>
        <begin position="1"/>
        <end position="19"/>
    </location>
</feature>
<evidence type="ECO:0000313" key="3">
    <source>
        <dbReference type="Proteomes" id="UP000011761"/>
    </source>
</evidence>
<dbReference type="RefSeq" id="XP_007679117.1">
    <property type="nucleotide sequence ID" value="XM_007680927.1"/>
</dbReference>
<feature type="region of interest" description="Disordered" evidence="1">
    <location>
        <begin position="1"/>
        <end position="36"/>
    </location>
</feature>
<accession>M2MRZ9</accession>
<organism evidence="2 3">
    <name type="scientific">Baudoinia panamericana (strain UAMH 10762)</name>
    <name type="common">Angels' share fungus</name>
    <name type="synonym">Baudoinia compniacensis (strain UAMH 10762)</name>
    <dbReference type="NCBI Taxonomy" id="717646"/>
    <lineage>
        <taxon>Eukaryota</taxon>
        <taxon>Fungi</taxon>
        <taxon>Dikarya</taxon>
        <taxon>Ascomycota</taxon>
        <taxon>Pezizomycotina</taxon>
        <taxon>Dothideomycetes</taxon>
        <taxon>Dothideomycetidae</taxon>
        <taxon>Mycosphaerellales</taxon>
        <taxon>Teratosphaeriaceae</taxon>
        <taxon>Baudoinia</taxon>
    </lineage>
</organism>
<evidence type="ECO:0000313" key="2">
    <source>
        <dbReference type="EMBL" id="EMC94278.1"/>
    </source>
</evidence>
<dbReference type="EMBL" id="KB445559">
    <property type="protein sequence ID" value="EMC94278.1"/>
    <property type="molecule type" value="Genomic_DNA"/>
</dbReference>
<dbReference type="AlphaFoldDB" id="M2MRZ9"/>
<evidence type="ECO:0000256" key="1">
    <source>
        <dbReference type="SAM" id="MobiDB-lite"/>
    </source>
</evidence>
<gene>
    <name evidence="2" type="ORF">BAUCODRAFT_124989</name>
</gene>
<dbReference type="Proteomes" id="UP000011761">
    <property type="component" value="Unassembled WGS sequence"/>
</dbReference>
<dbReference type="HOGENOM" id="CLU_2096430_0_0_1"/>
<protein>
    <submittedName>
        <fullName evidence="2">Uncharacterized protein</fullName>
    </submittedName>
</protein>
<proteinExistence type="predicted"/>
<reference evidence="2 3" key="1">
    <citation type="journal article" date="2012" name="PLoS Pathog.">
        <title>Diverse lifestyles and strategies of plant pathogenesis encoded in the genomes of eighteen Dothideomycetes fungi.</title>
        <authorList>
            <person name="Ohm R.A."/>
            <person name="Feau N."/>
            <person name="Henrissat B."/>
            <person name="Schoch C.L."/>
            <person name="Horwitz B.A."/>
            <person name="Barry K.W."/>
            <person name="Condon B.J."/>
            <person name="Copeland A.C."/>
            <person name="Dhillon B."/>
            <person name="Glaser F."/>
            <person name="Hesse C.N."/>
            <person name="Kosti I."/>
            <person name="LaButti K."/>
            <person name="Lindquist E.A."/>
            <person name="Lucas S."/>
            <person name="Salamov A.A."/>
            <person name="Bradshaw R.E."/>
            <person name="Ciuffetti L."/>
            <person name="Hamelin R.C."/>
            <person name="Kema G.H.J."/>
            <person name="Lawrence C."/>
            <person name="Scott J.A."/>
            <person name="Spatafora J.W."/>
            <person name="Turgeon B.G."/>
            <person name="de Wit P.J.G.M."/>
            <person name="Zhong S."/>
            <person name="Goodwin S.B."/>
            <person name="Grigoriev I.V."/>
        </authorList>
    </citation>
    <scope>NUCLEOTIDE SEQUENCE [LARGE SCALE GENOMIC DNA]</scope>
    <source>
        <strain evidence="2 3">UAMH 10762</strain>
    </source>
</reference>
<keyword evidence="3" id="KW-1185">Reference proteome</keyword>
<name>M2MRZ9_BAUPA</name>
<dbReference type="GeneID" id="19107927"/>